<dbReference type="SUPFAM" id="SSF53756">
    <property type="entry name" value="UDP-Glycosyltransferase/glycogen phosphorylase"/>
    <property type="match status" value="2"/>
</dbReference>
<dbReference type="Pfam" id="PF00201">
    <property type="entry name" value="UDPGT"/>
    <property type="match status" value="2"/>
</dbReference>
<accession>A0A7R9KFH9</accession>
<protein>
    <recommendedName>
        <fullName evidence="6">UDP-glycosyltransferase</fullName>
    </recommendedName>
</protein>
<dbReference type="PANTHER" id="PTHR48043">
    <property type="entry name" value="EG:EG0003.4 PROTEIN-RELATED"/>
    <property type="match status" value="1"/>
</dbReference>
<reference evidence="4" key="1">
    <citation type="submission" date="2020-11" db="EMBL/GenBank/DDBJ databases">
        <authorList>
            <person name="Tran Van P."/>
        </authorList>
    </citation>
    <scope>NUCLEOTIDE SEQUENCE</scope>
</reference>
<gene>
    <name evidence="4" type="ORF">OSB1V03_LOCUS2438</name>
</gene>
<comment type="similarity">
    <text evidence="1">Belongs to the UDP-glycosyltransferase family.</text>
</comment>
<dbReference type="Gene3D" id="3.40.50.2000">
    <property type="entry name" value="Glycogen Phosphorylase B"/>
    <property type="match status" value="4"/>
</dbReference>
<dbReference type="GO" id="GO:0008194">
    <property type="term" value="F:UDP-glycosyltransferase activity"/>
    <property type="evidence" value="ECO:0007669"/>
    <property type="project" value="InterPro"/>
</dbReference>
<dbReference type="EMBL" id="CAJPIZ010000856">
    <property type="protein sequence ID" value="CAG2102399.1"/>
    <property type="molecule type" value="Genomic_DNA"/>
</dbReference>
<dbReference type="OrthoDB" id="6504522at2759"/>
<evidence type="ECO:0000313" key="4">
    <source>
        <dbReference type="EMBL" id="CAD7621969.1"/>
    </source>
</evidence>
<dbReference type="AlphaFoldDB" id="A0A7R9KFH9"/>
<keyword evidence="5" id="KW-1185">Reference proteome</keyword>
<dbReference type="InterPro" id="IPR050271">
    <property type="entry name" value="UDP-glycosyltransferase"/>
</dbReference>
<name>A0A7R9KFH9_9ACAR</name>
<evidence type="ECO:0000256" key="1">
    <source>
        <dbReference type="ARBA" id="ARBA00009995"/>
    </source>
</evidence>
<dbReference type="EMBL" id="OC855431">
    <property type="protein sequence ID" value="CAD7621969.1"/>
    <property type="molecule type" value="Genomic_DNA"/>
</dbReference>
<evidence type="ECO:0000256" key="2">
    <source>
        <dbReference type="ARBA" id="ARBA00022676"/>
    </source>
</evidence>
<keyword evidence="2" id="KW-0328">Glycosyltransferase</keyword>
<evidence type="ECO:0000313" key="5">
    <source>
        <dbReference type="Proteomes" id="UP000759131"/>
    </source>
</evidence>
<sequence length="791" mass="89029">MGKRKLTVLFAPGYYVGAIMSSIGMAEVLRDSGGHRCVFAVTDDWKSRLEAIGFEVKVVGEKVDGKGMQENNVEELTKNGTLSQLTPMEKLVANIEFFYNCFIMAEKETDPYVKTIIADTKPDIIISDNLITLPSIVTSGIPWIFSWSNSPLSLDFGINDERLPPSALGLPTNSEKKVKEKYRKLVNEAKAKLWYKHRDRVIANGCPVLQEFQLWTPSPFANIYMTPKELDYTDIRPLPDTFHGFDCYKRSGNLDDLDAFELPQKLSNKSGKLIYLSLGSMGSGNVELMKKLVAILAKSKHRFIVSKGVKHNEYELADNMWGEKSVPQIKVLPLIDLMLTHGGNNTVTETMYFGKPMIVLPLFFDQYDNAQRVTEKGFGVRLDPYECSEQQLLESIENLTVLFAPLSFVGPMMSSIGMAEVLRDSGHRCVFAVTNDWIARLESMGFETKLAEKPVNVSTTKKCVVDSANSNANDLLKMGGLDNISPFQKVVNSFEFVFNVFIKGEEETDPYLKLIISDLKPDVIISDHIVNLSSIVNSAIPWIFSWSNSPLSLDYGYEDNSLPPSFLALKEFQIFTPSPFANLYLTPKELDYTDIRPLPDTFHRFDYYKRSGNLDTFELPEKLKNKSGKLIYLSLGSMGGGNVELMKRLVAILAKSNHRFIVSKGIHHNEYDLPGNMWGDRTVPQIKVLPICDLVITHGGNNTVTETMYFGKPMIVLPIVCDQYDNAQRVMEKGFGVRLDPYDCSEQQLLQSIENVLNDKTIAENCKKASKRIQSEKSIEKLVKLVENLAK</sequence>
<evidence type="ECO:0000256" key="3">
    <source>
        <dbReference type="ARBA" id="ARBA00022679"/>
    </source>
</evidence>
<proteinExistence type="inferred from homology"/>
<dbReference type="PANTHER" id="PTHR48043:SF145">
    <property type="entry name" value="FI06409P-RELATED"/>
    <property type="match status" value="1"/>
</dbReference>
<dbReference type="CDD" id="cd03784">
    <property type="entry name" value="GT1_Gtf-like"/>
    <property type="match status" value="2"/>
</dbReference>
<dbReference type="InterPro" id="IPR002213">
    <property type="entry name" value="UDP_glucos_trans"/>
</dbReference>
<keyword evidence="3" id="KW-0808">Transferase</keyword>
<dbReference type="Proteomes" id="UP000759131">
    <property type="component" value="Unassembled WGS sequence"/>
</dbReference>
<organism evidence="4">
    <name type="scientific">Medioppia subpectinata</name>
    <dbReference type="NCBI Taxonomy" id="1979941"/>
    <lineage>
        <taxon>Eukaryota</taxon>
        <taxon>Metazoa</taxon>
        <taxon>Ecdysozoa</taxon>
        <taxon>Arthropoda</taxon>
        <taxon>Chelicerata</taxon>
        <taxon>Arachnida</taxon>
        <taxon>Acari</taxon>
        <taxon>Acariformes</taxon>
        <taxon>Sarcoptiformes</taxon>
        <taxon>Oribatida</taxon>
        <taxon>Brachypylina</taxon>
        <taxon>Oppioidea</taxon>
        <taxon>Oppiidae</taxon>
        <taxon>Medioppia</taxon>
    </lineage>
</organism>
<evidence type="ECO:0008006" key="6">
    <source>
        <dbReference type="Google" id="ProtNLM"/>
    </source>
</evidence>